<proteinExistence type="predicted"/>
<gene>
    <name evidence="2" type="ORF">Salat_1592600</name>
</gene>
<name>A0AAE2CJ19_9LAMI</name>
<evidence type="ECO:0000313" key="2">
    <source>
        <dbReference type="EMBL" id="KAK4423992.1"/>
    </source>
</evidence>
<reference evidence="2" key="1">
    <citation type="submission" date="2020-06" db="EMBL/GenBank/DDBJ databases">
        <authorList>
            <person name="Li T."/>
            <person name="Hu X."/>
            <person name="Zhang T."/>
            <person name="Song X."/>
            <person name="Zhang H."/>
            <person name="Dai N."/>
            <person name="Sheng W."/>
            <person name="Hou X."/>
            <person name="Wei L."/>
        </authorList>
    </citation>
    <scope>NUCLEOTIDE SEQUENCE</scope>
    <source>
        <strain evidence="2">3651</strain>
        <tissue evidence="2">Leaf</tissue>
    </source>
</reference>
<dbReference type="EMBL" id="JACGWO010000006">
    <property type="protein sequence ID" value="KAK4423992.1"/>
    <property type="molecule type" value="Genomic_DNA"/>
</dbReference>
<feature type="region of interest" description="Disordered" evidence="1">
    <location>
        <begin position="122"/>
        <end position="167"/>
    </location>
</feature>
<dbReference type="Proteomes" id="UP001293254">
    <property type="component" value="Unassembled WGS sequence"/>
</dbReference>
<evidence type="ECO:0000313" key="3">
    <source>
        <dbReference type="Proteomes" id="UP001293254"/>
    </source>
</evidence>
<keyword evidence="3" id="KW-1185">Reference proteome</keyword>
<comment type="caution">
    <text evidence="2">The sequence shown here is derived from an EMBL/GenBank/DDBJ whole genome shotgun (WGS) entry which is preliminary data.</text>
</comment>
<feature type="region of interest" description="Disordered" evidence="1">
    <location>
        <begin position="363"/>
        <end position="394"/>
    </location>
</feature>
<sequence>MTPKRRTTTIVNAPSERIPIAHPSHCFSAPPGESKETGNNHFHQVLTQIQNFFPPIAFFPNAGAAPSAALSVADHHHCEHTTMDNIPTRLDSANSSAPEMTLPIHHSADFPPLRAHLPVNSLVPESTQPSHGQQNTSLSQHSDTAAPPPKTFVEALSSPPAKKTLSAQPQDLRKFFLTDACPQQLEKDDLGAITKSCDAENNVNEVHNSTYKEHEAVNAVIDTGIDVNDVSNSDTDKLPLACYRAVDVADNCNILCDLRDERVVGHCEGVAMEAPLQCGVLGPCPPDPLVDVPYTPNPFAVLSKEQVKETFQQNSRVEGKSEHNNNQPEICTFNEHATECPFNNTVELEGELDEGEEQLNVECTSQEPNPVKPAPTQSYLEDAVVRGKHRRTQS</sequence>
<dbReference type="AlphaFoldDB" id="A0AAE2CJ19"/>
<reference evidence="2" key="2">
    <citation type="journal article" date="2024" name="Plant">
        <title>Genomic evolution and insights into agronomic trait innovations of Sesamum species.</title>
        <authorList>
            <person name="Miao H."/>
            <person name="Wang L."/>
            <person name="Qu L."/>
            <person name="Liu H."/>
            <person name="Sun Y."/>
            <person name="Le M."/>
            <person name="Wang Q."/>
            <person name="Wei S."/>
            <person name="Zheng Y."/>
            <person name="Lin W."/>
            <person name="Duan Y."/>
            <person name="Cao H."/>
            <person name="Xiong S."/>
            <person name="Wang X."/>
            <person name="Wei L."/>
            <person name="Li C."/>
            <person name="Ma Q."/>
            <person name="Ju M."/>
            <person name="Zhao R."/>
            <person name="Li G."/>
            <person name="Mu C."/>
            <person name="Tian Q."/>
            <person name="Mei H."/>
            <person name="Zhang T."/>
            <person name="Gao T."/>
            <person name="Zhang H."/>
        </authorList>
    </citation>
    <scope>NUCLEOTIDE SEQUENCE</scope>
    <source>
        <strain evidence="2">3651</strain>
    </source>
</reference>
<protein>
    <submittedName>
        <fullName evidence="2">Uncharacterized protein</fullName>
    </submittedName>
</protein>
<feature type="compositionally biased region" description="Polar residues" evidence="1">
    <location>
        <begin position="123"/>
        <end position="143"/>
    </location>
</feature>
<accession>A0AAE2CJ19</accession>
<organism evidence="2 3">
    <name type="scientific">Sesamum alatum</name>
    <dbReference type="NCBI Taxonomy" id="300844"/>
    <lineage>
        <taxon>Eukaryota</taxon>
        <taxon>Viridiplantae</taxon>
        <taxon>Streptophyta</taxon>
        <taxon>Embryophyta</taxon>
        <taxon>Tracheophyta</taxon>
        <taxon>Spermatophyta</taxon>
        <taxon>Magnoliopsida</taxon>
        <taxon>eudicotyledons</taxon>
        <taxon>Gunneridae</taxon>
        <taxon>Pentapetalae</taxon>
        <taxon>asterids</taxon>
        <taxon>lamiids</taxon>
        <taxon>Lamiales</taxon>
        <taxon>Pedaliaceae</taxon>
        <taxon>Sesamum</taxon>
    </lineage>
</organism>
<evidence type="ECO:0000256" key="1">
    <source>
        <dbReference type="SAM" id="MobiDB-lite"/>
    </source>
</evidence>